<evidence type="ECO:0000313" key="1">
    <source>
        <dbReference type="EMBL" id="TXB63326.1"/>
    </source>
</evidence>
<dbReference type="InterPro" id="IPR011889">
    <property type="entry name" value="Liste_lipo_26"/>
</dbReference>
<feature type="non-terminal residue" evidence="1">
    <location>
        <position position="1"/>
    </location>
</feature>
<keyword evidence="2" id="KW-1185">Reference proteome</keyword>
<dbReference type="OrthoDB" id="9813840at2"/>
<gene>
    <name evidence="1" type="ORF">FRY74_12785</name>
</gene>
<reference evidence="1 2" key="1">
    <citation type="submission" date="2019-08" db="EMBL/GenBank/DDBJ databases">
        <title>Genome of Vicingus serpentipes NCIMB 15042.</title>
        <authorList>
            <person name="Bowman J.P."/>
        </authorList>
    </citation>
    <scope>NUCLEOTIDE SEQUENCE [LARGE SCALE GENOMIC DNA]</scope>
    <source>
        <strain evidence="1 2">NCIMB 15042</strain>
    </source>
</reference>
<organism evidence="1 2">
    <name type="scientific">Vicingus serpentipes</name>
    <dbReference type="NCBI Taxonomy" id="1926625"/>
    <lineage>
        <taxon>Bacteria</taxon>
        <taxon>Pseudomonadati</taxon>
        <taxon>Bacteroidota</taxon>
        <taxon>Flavobacteriia</taxon>
        <taxon>Flavobacteriales</taxon>
        <taxon>Vicingaceae</taxon>
        <taxon>Vicingus</taxon>
    </lineage>
</organism>
<evidence type="ECO:0000313" key="2">
    <source>
        <dbReference type="Proteomes" id="UP000321721"/>
    </source>
</evidence>
<dbReference type="Pfam" id="PF03382">
    <property type="entry name" value="DUF285"/>
    <property type="match status" value="2"/>
</dbReference>
<dbReference type="AlphaFoldDB" id="A0A5C6RLW8"/>
<proteinExistence type="predicted"/>
<comment type="caution">
    <text evidence="1">The sequence shown here is derived from an EMBL/GenBank/DDBJ whole genome shotgun (WGS) entry which is preliminary data.</text>
</comment>
<name>A0A5C6RLW8_9FLAO</name>
<dbReference type="EMBL" id="VOOS01000022">
    <property type="protein sequence ID" value="TXB63326.1"/>
    <property type="molecule type" value="Genomic_DNA"/>
</dbReference>
<dbReference type="InterPro" id="IPR005046">
    <property type="entry name" value="DUF285"/>
</dbReference>
<sequence length="169" mass="19137">GDRQKILSVDQWGTIAWDYFYRAFKGCSNLVVNAIDNPDLSNVTTLREAFMKSNVNGGFENWNTSSIIYTVQMFAFSPNFNCDISSWDVSNVKGFASMFQTTPFNQDIGAWNTSSAQNIGLMFCDSPFNQDISGWDVSSVTQMYQMFNSNYVFNQDLSSWVTSSLENVF</sequence>
<dbReference type="RefSeq" id="WP_147102231.1">
    <property type="nucleotide sequence ID" value="NZ_VOOS01000022.1"/>
</dbReference>
<feature type="non-terminal residue" evidence="1">
    <location>
        <position position="169"/>
    </location>
</feature>
<protein>
    <submittedName>
        <fullName evidence="1">BspA family leucine-rich repeat surface protein</fullName>
    </submittedName>
</protein>
<accession>A0A5C6RLW8</accession>
<dbReference type="NCBIfam" id="TIGR02167">
    <property type="entry name" value="Liste_lipo_26"/>
    <property type="match status" value="1"/>
</dbReference>
<dbReference type="Proteomes" id="UP000321721">
    <property type="component" value="Unassembled WGS sequence"/>
</dbReference>